<reference evidence="2" key="1">
    <citation type="submission" date="2021-03" db="EMBL/GenBank/DDBJ databases">
        <title>Antimicrobial resistance genes in bacteria isolated from Japanese honey, and their potential for conferring macrolide and lincosamide resistance in the American foulbrood pathogen Paenibacillus larvae.</title>
        <authorList>
            <person name="Okamoto M."/>
            <person name="Kumagai M."/>
            <person name="Kanamori H."/>
            <person name="Takamatsu D."/>
        </authorList>
    </citation>
    <scope>NUCLEOTIDE SEQUENCE</scope>
    <source>
        <strain evidence="2">J40TS1</strain>
    </source>
</reference>
<dbReference type="InterPro" id="IPR029021">
    <property type="entry name" value="Prot-tyrosine_phosphatase-like"/>
</dbReference>
<dbReference type="InterPro" id="IPR026893">
    <property type="entry name" value="Tyr/Ser_Pase_IphP-type"/>
</dbReference>
<evidence type="ECO:0000259" key="1">
    <source>
        <dbReference type="PROSITE" id="PS50056"/>
    </source>
</evidence>
<dbReference type="InterPro" id="IPR000387">
    <property type="entry name" value="Tyr_Pase_dom"/>
</dbReference>
<dbReference type="Pfam" id="PF13350">
    <property type="entry name" value="Y_phosphatase3"/>
    <property type="match status" value="1"/>
</dbReference>
<protein>
    <recommendedName>
        <fullName evidence="1">Tyrosine specific protein phosphatases domain-containing protein</fullName>
    </recommendedName>
</protein>
<accession>A0A920D047</accession>
<organism evidence="2 3">
    <name type="scientific">Paenibacillus montaniterrae</name>
    <dbReference type="NCBI Taxonomy" id="429341"/>
    <lineage>
        <taxon>Bacteria</taxon>
        <taxon>Bacillati</taxon>
        <taxon>Bacillota</taxon>
        <taxon>Bacilli</taxon>
        <taxon>Bacillales</taxon>
        <taxon>Paenibacillaceae</taxon>
        <taxon>Paenibacillus</taxon>
    </lineage>
</organism>
<dbReference type="SUPFAM" id="SSF52799">
    <property type="entry name" value="(Phosphotyrosine protein) phosphatases II"/>
    <property type="match status" value="1"/>
</dbReference>
<feature type="domain" description="Tyrosine specific protein phosphatases" evidence="1">
    <location>
        <begin position="10"/>
        <end position="71"/>
    </location>
</feature>
<dbReference type="InterPro" id="IPR016130">
    <property type="entry name" value="Tyr_Pase_AS"/>
</dbReference>
<gene>
    <name evidence="2" type="ORF">J40TS1_50580</name>
</gene>
<dbReference type="PROSITE" id="PS50056">
    <property type="entry name" value="TYR_PHOSPHATASE_2"/>
    <property type="match status" value="1"/>
</dbReference>
<dbReference type="PROSITE" id="PS00383">
    <property type="entry name" value="TYR_PHOSPHATASE_1"/>
    <property type="match status" value="1"/>
</dbReference>
<dbReference type="AlphaFoldDB" id="A0A920D047"/>
<dbReference type="Proteomes" id="UP000683139">
    <property type="component" value="Unassembled WGS sequence"/>
</dbReference>
<proteinExistence type="predicted"/>
<dbReference type="EMBL" id="BOSE01000015">
    <property type="protein sequence ID" value="GIP19416.1"/>
    <property type="molecule type" value="Genomic_DNA"/>
</dbReference>
<sequence>MYHHMAFGSQDKIREIIFLLSDAGNVPALIHCTGGKDRTGFVTAIIQLFLGVHYESVMMDCLKSLKQNLID</sequence>
<dbReference type="GO" id="GO:0004721">
    <property type="term" value="F:phosphoprotein phosphatase activity"/>
    <property type="evidence" value="ECO:0007669"/>
    <property type="project" value="InterPro"/>
</dbReference>
<comment type="caution">
    <text evidence="2">The sequence shown here is derived from an EMBL/GenBank/DDBJ whole genome shotgun (WGS) entry which is preliminary data.</text>
</comment>
<evidence type="ECO:0000313" key="3">
    <source>
        <dbReference type="Proteomes" id="UP000683139"/>
    </source>
</evidence>
<evidence type="ECO:0000313" key="2">
    <source>
        <dbReference type="EMBL" id="GIP19416.1"/>
    </source>
</evidence>
<keyword evidence="3" id="KW-1185">Reference proteome</keyword>
<name>A0A920D047_9BACL</name>
<dbReference type="Gene3D" id="3.90.190.10">
    <property type="entry name" value="Protein tyrosine phosphatase superfamily"/>
    <property type="match status" value="1"/>
</dbReference>